<evidence type="ECO:0000313" key="3">
    <source>
        <dbReference type="Proteomes" id="UP000688137"/>
    </source>
</evidence>
<evidence type="ECO:0000313" key="2">
    <source>
        <dbReference type="EMBL" id="CAD8099731.1"/>
    </source>
</evidence>
<protein>
    <submittedName>
        <fullName evidence="2">Uncharacterized protein</fullName>
    </submittedName>
</protein>
<feature type="compositionally biased region" description="Low complexity" evidence="1">
    <location>
        <begin position="151"/>
        <end position="163"/>
    </location>
</feature>
<accession>A0A8S1PA82</accession>
<dbReference type="AlphaFoldDB" id="A0A8S1PA82"/>
<sequence length="255" mass="30202">MKSRLQNGNYFLNKDFIYYHRPQIPVTIQSKSAIEIKPIPQPSNHQKKQKTIHYYDQQKFEQYTSTKTKLYDLLSLRQTNRTPIQRRRQPESSLIVKRNPEIFTSNVEINDIKQKVKTFSQECPRTQQKITIVQHSSQLASTQKRNHNHSKSTNNNNNNNTSTPQLNKTVSQFQCFTPLTNQKNNNSQLDLMQRIKQQKLESLINLIINNQLNNIVHGFTLIKNTAPLLRYIKDLERRKAEFKQKRFQIKLIKIK</sequence>
<name>A0A8S1PA82_PARPR</name>
<dbReference type="EMBL" id="CAJJDM010000113">
    <property type="protein sequence ID" value="CAD8099731.1"/>
    <property type="molecule type" value="Genomic_DNA"/>
</dbReference>
<reference evidence="2" key="1">
    <citation type="submission" date="2021-01" db="EMBL/GenBank/DDBJ databases">
        <authorList>
            <consortium name="Genoscope - CEA"/>
            <person name="William W."/>
        </authorList>
    </citation>
    <scope>NUCLEOTIDE SEQUENCE</scope>
</reference>
<keyword evidence="3" id="KW-1185">Reference proteome</keyword>
<gene>
    <name evidence="2" type="ORF">PPRIM_AZ9-3.1.T1100112</name>
</gene>
<evidence type="ECO:0000256" key="1">
    <source>
        <dbReference type="SAM" id="MobiDB-lite"/>
    </source>
</evidence>
<proteinExistence type="predicted"/>
<comment type="caution">
    <text evidence="2">The sequence shown here is derived from an EMBL/GenBank/DDBJ whole genome shotgun (WGS) entry which is preliminary data.</text>
</comment>
<feature type="region of interest" description="Disordered" evidence="1">
    <location>
        <begin position="135"/>
        <end position="166"/>
    </location>
</feature>
<dbReference type="OMA" id="IHYYDQQ"/>
<organism evidence="2 3">
    <name type="scientific">Paramecium primaurelia</name>
    <dbReference type="NCBI Taxonomy" id="5886"/>
    <lineage>
        <taxon>Eukaryota</taxon>
        <taxon>Sar</taxon>
        <taxon>Alveolata</taxon>
        <taxon>Ciliophora</taxon>
        <taxon>Intramacronucleata</taxon>
        <taxon>Oligohymenophorea</taxon>
        <taxon>Peniculida</taxon>
        <taxon>Parameciidae</taxon>
        <taxon>Paramecium</taxon>
    </lineage>
</organism>
<dbReference type="Proteomes" id="UP000688137">
    <property type="component" value="Unassembled WGS sequence"/>
</dbReference>